<name>A0ABR1ANM2_POLSC</name>
<reference evidence="2 3" key="1">
    <citation type="submission" date="2023-09" db="EMBL/GenBank/DDBJ databases">
        <title>Genomes of two closely related lineages of the louse Polyplax serrata with different host specificities.</title>
        <authorList>
            <person name="Martinu J."/>
            <person name="Tarabai H."/>
            <person name="Stefka J."/>
            <person name="Hypsa V."/>
        </authorList>
    </citation>
    <scope>NUCLEOTIDE SEQUENCE [LARGE SCALE GENOMIC DNA]</scope>
    <source>
        <strain evidence="2">98ZLc_SE</strain>
    </source>
</reference>
<protein>
    <submittedName>
        <fullName evidence="2">Uncharacterized protein</fullName>
    </submittedName>
</protein>
<evidence type="ECO:0000313" key="2">
    <source>
        <dbReference type="EMBL" id="KAK6623837.1"/>
    </source>
</evidence>
<feature type="compositionally biased region" description="Acidic residues" evidence="1">
    <location>
        <begin position="111"/>
        <end position="123"/>
    </location>
</feature>
<gene>
    <name evidence="2" type="ORF">RUM44_010693</name>
</gene>
<feature type="region of interest" description="Disordered" evidence="1">
    <location>
        <begin position="110"/>
        <end position="132"/>
    </location>
</feature>
<evidence type="ECO:0000256" key="1">
    <source>
        <dbReference type="SAM" id="MobiDB-lite"/>
    </source>
</evidence>
<dbReference type="Proteomes" id="UP001359485">
    <property type="component" value="Unassembled WGS sequence"/>
</dbReference>
<accession>A0ABR1ANM2</accession>
<keyword evidence="3" id="KW-1185">Reference proteome</keyword>
<comment type="caution">
    <text evidence="2">The sequence shown here is derived from an EMBL/GenBank/DDBJ whole genome shotgun (WGS) entry which is preliminary data.</text>
</comment>
<organism evidence="2 3">
    <name type="scientific">Polyplax serrata</name>
    <name type="common">Common mouse louse</name>
    <dbReference type="NCBI Taxonomy" id="468196"/>
    <lineage>
        <taxon>Eukaryota</taxon>
        <taxon>Metazoa</taxon>
        <taxon>Ecdysozoa</taxon>
        <taxon>Arthropoda</taxon>
        <taxon>Hexapoda</taxon>
        <taxon>Insecta</taxon>
        <taxon>Pterygota</taxon>
        <taxon>Neoptera</taxon>
        <taxon>Paraneoptera</taxon>
        <taxon>Psocodea</taxon>
        <taxon>Troctomorpha</taxon>
        <taxon>Phthiraptera</taxon>
        <taxon>Anoplura</taxon>
        <taxon>Polyplacidae</taxon>
        <taxon>Polyplax</taxon>
    </lineage>
</organism>
<evidence type="ECO:0000313" key="3">
    <source>
        <dbReference type="Proteomes" id="UP001359485"/>
    </source>
</evidence>
<dbReference type="EMBL" id="JAWJWF010000046">
    <property type="protein sequence ID" value="KAK6623837.1"/>
    <property type="molecule type" value="Genomic_DNA"/>
</dbReference>
<sequence length="132" mass="15178">MSQQTVGVIHARHHLQESRVIDEATVELQPKEVTRNDSELLKEARLYCRNDRNGRKLAGQKTFHIFNLFEMLGFGVCVPWVEVVETVVCEFGIIPSRKVLSEFIKNVFGRDDDEKEDDDDADDGHDFVSEKN</sequence>
<proteinExistence type="predicted"/>